<organism evidence="6 7">
    <name type="scientific">Thermomonas carbonis</name>
    <dbReference type="NCBI Taxonomy" id="1463158"/>
    <lineage>
        <taxon>Bacteria</taxon>
        <taxon>Pseudomonadati</taxon>
        <taxon>Pseudomonadota</taxon>
        <taxon>Gammaproteobacteria</taxon>
        <taxon>Lysobacterales</taxon>
        <taxon>Lysobacteraceae</taxon>
        <taxon>Thermomonas</taxon>
    </lineage>
</organism>
<accession>A0A7G9SP51</accession>
<dbReference type="SUPFAM" id="SSF89392">
    <property type="entry name" value="Prokaryotic lipoproteins and lipoprotein localization factors"/>
    <property type="match status" value="1"/>
</dbReference>
<evidence type="ECO:0000256" key="2">
    <source>
        <dbReference type="ARBA" id="ARBA00022448"/>
    </source>
</evidence>
<dbReference type="InterPro" id="IPR029046">
    <property type="entry name" value="LolA/LolB/LppX"/>
</dbReference>
<evidence type="ECO:0000313" key="6">
    <source>
        <dbReference type="EMBL" id="QNN69626.1"/>
    </source>
</evidence>
<dbReference type="GO" id="GO:0015031">
    <property type="term" value="P:protein transport"/>
    <property type="evidence" value="ECO:0007669"/>
    <property type="project" value="UniProtKB-KW"/>
</dbReference>
<dbReference type="RefSeq" id="WP_187552144.1">
    <property type="nucleotide sequence ID" value="NZ_CP060719.1"/>
</dbReference>
<dbReference type="EMBL" id="CP060719">
    <property type="protein sequence ID" value="QNN69626.1"/>
    <property type="molecule type" value="Genomic_DNA"/>
</dbReference>
<keyword evidence="6" id="KW-0449">Lipoprotein</keyword>
<reference evidence="6 7" key="1">
    <citation type="submission" date="2020-08" db="EMBL/GenBank/DDBJ databases">
        <title>Genome sequence of Thermomonas carbonis KCTC 42013T.</title>
        <authorList>
            <person name="Hyun D.-W."/>
            <person name="Bae J.-W."/>
        </authorList>
    </citation>
    <scope>NUCLEOTIDE SEQUENCE [LARGE SCALE GENOMIC DNA]</scope>
    <source>
        <strain evidence="6 7">KCTC 42013</strain>
    </source>
</reference>
<keyword evidence="3 5" id="KW-0732">Signal</keyword>
<dbReference type="Pfam" id="PF19574">
    <property type="entry name" value="LolA_3"/>
    <property type="match status" value="1"/>
</dbReference>
<feature type="signal peptide" evidence="5">
    <location>
        <begin position="1"/>
        <end position="21"/>
    </location>
</feature>
<evidence type="ECO:0000256" key="3">
    <source>
        <dbReference type="ARBA" id="ARBA00022729"/>
    </source>
</evidence>
<feature type="chain" id="PRO_5028865882" evidence="5">
    <location>
        <begin position="22"/>
        <end position="203"/>
    </location>
</feature>
<evidence type="ECO:0000313" key="7">
    <source>
        <dbReference type="Proteomes" id="UP000515804"/>
    </source>
</evidence>
<evidence type="ECO:0000256" key="1">
    <source>
        <dbReference type="ARBA" id="ARBA00011245"/>
    </source>
</evidence>
<dbReference type="Gene3D" id="2.50.20.10">
    <property type="entry name" value="Lipoprotein localisation LolA/LolB/LppX"/>
    <property type="match status" value="1"/>
</dbReference>
<dbReference type="CDD" id="cd16325">
    <property type="entry name" value="LolA"/>
    <property type="match status" value="1"/>
</dbReference>
<keyword evidence="7" id="KW-1185">Reference proteome</keyword>
<sequence length="203" mass="22145">MRRAFFWLIVMLFAMAVPAHAADGDGVRARLAKPAVLRGQFEQQKQLQGFRNPLKSSGDFLLLRDRGIAWNTRKPFASSTRLTRKRLLATMPDGSTQVLIDAGASPGMAAVNALLMALVAGDLDALATSFSLKETLRADGGWSLALQPRDAALKQAFNRIVLDGDRYVRGVEIVEPAGDRTRIRFSGLREAPPATKQEAAQLD</sequence>
<keyword evidence="4" id="KW-0653">Protein transport</keyword>
<gene>
    <name evidence="6" type="ORF">H9L16_13295</name>
</gene>
<dbReference type="InterPro" id="IPR004564">
    <property type="entry name" value="OM_lipoprot_carrier_LolA-like"/>
</dbReference>
<dbReference type="KEGG" id="tcn:H9L16_13295"/>
<protein>
    <submittedName>
        <fullName evidence="6">Outer membrane lipoprotein carrier protein LolA</fullName>
    </submittedName>
</protein>
<evidence type="ECO:0000256" key="4">
    <source>
        <dbReference type="ARBA" id="ARBA00022927"/>
    </source>
</evidence>
<keyword evidence="2" id="KW-0813">Transport</keyword>
<comment type="subunit">
    <text evidence="1">Monomer.</text>
</comment>
<proteinExistence type="predicted"/>
<dbReference type="AlphaFoldDB" id="A0A7G9SP51"/>
<name>A0A7G9SP51_9GAMM</name>
<evidence type="ECO:0000256" key="5">
    <source>
        <dbReference type="SAM" id="SignalP"/>
    </source>
</evidence>
<dbReference type="Proteomes" id="UP000515804">
    <property type="component" value="Chromosome"/>
</dbReference>